<evidence type="ECO:0000313" key="1">
    <source>
        <dbReference type="EMBL" id="GGR84320.1"/>
    </source>
</evidence>
<evidence type="ECO:0000313" key="2">
    <source>
        <dbReference type="Proteomes" id="UP000644548"/>
    </source>
</evidence>
<accession>A0ABQ2S1H7</accession>
<organism evidence="1 2">
    <name type="scientific">Deinococcus sedimenti</name>
    <dbReference type="NCBI Taxonomy" id="1867090"/>
    <lineage>
        <taxon>Bacteria</taxon>
        <taxon>Thermotogati</taxon>
        <taxon>Deinococcota</taxon>
        <taxon>Deinococci</taxon>
        <taxon>Deinococcales</taxon>
        <taxon>Deinococcaceae</taxon>
        <taxon>Deinococcus</taxon>
    </lineage>
</organism>
<keyword evidence="2" id="KW-1185">Reference proteome</keyword>
<proteinExistence type="predicted"/>
<name>A0ABQ2S1H7_9DEIO</name>
<comment type="caution">
    <text evidence="1">The sequence shown here is derived from an EMBL/GenBank/DDBJ whole genome shotgun (WGS) entry which is preliminary data.</text>
</comment>
<dbReference type="EMBL" id="BMQN01000001">
    <property type="protein sequence ID" value="GGR84320.1"/>
    <property type="molecule type" value="Genomic_DNA"/>
</dbReference>
<protein>
    <submittedName>
        <fullName evidence="1">Uncharacterized protein</fullName>
    </submittedName>
</protein>
<dbReference type="Proteomes" id="UP000644548">
    <property type="component" value="Unassembled WGS sequence"/>
</dbReference>
<dbReference type="RefSeq" id="WP_189071918.1">
    <property type="nucleotide sequence ID" value="NZ_BMQN01000001.1"/>
</dbReference>
<reference evidence="2" key="1">
    <citation type="journal article" date="2019" name="Int. J. Syst. Evol. Microbiol.">
        <title>The Global Catalogue of Microorganisms (GCM) 10K type strain sequencing project: providing services to taxonomists for standard genome sequencing and annotation.</title>
        <authorList>
            <consortium name="The Broad Institute Genomics Platform"/>
            <consortium name="The Broad Institute Genome Sequencing Center for Infectious Disease"/>
            <person name="Wu L."/>
            <person name="Ma J."/>
        </authorList>
    </citation>
    <scope>NUCLEOTIDE SEQUENCE [LARGE SCALE GENOMIC DNA]</scope>
    <source>
        <strain evidence="2">JCM 31405</strain>
    </source>
</reference>
<sequence>MIESITAHTTELSLLRLASAPWAPRLLDDPSLHVAQMVVREWLMGTAQYPEWDLSQPLRRCVAAGLIIAGYAHGEMCVRSLPPREHWTACAVPGQDAWIQLIRDTGACELHVTGGSDLVQPLVLPGREDWIVACLAVSRELGVILRDHPLLAVHEKSPAPVARRGVE</sequence>
<gene>
    <name evidence="1" type="ORF">GCM10008960_09180</name>
</gene>